<reference evidence="2 3" key="1">
    <citation type="submission" date="2019-07" db="EMBL/GenBank/DDBJ databases">
        <title>R&amp;d 2014.</title>
        <authorList>
            <person name="Klenk H.-P."/>
        </authorList>
    </citation>
    <scope>NUCLEOTIDE SEQUENCE [LARGE SCALE GENOMIC DNA]</scope>
    <source>
        <strain evidence="2 3">DSM 43912</strain>
    </source>
</reference>
<dbReference type="RefSeq" id="WP_145817302.1">
    <property type="nucleotide sequence ID" value="NZ_AP023438.1"/>
</dbReference>
<evidence type="ECO:0000259" key="1">
    <source>
        <dbReference type="Pfam" id="PF14028"/>
    </source>
</evidence>
<accession>A0A562WFE4</accession>
<name>A0A562WFE4_9ACTN</name>
<evidence type="ECO:0000313" key="2">
    <source>
        <dbReference type="EMBL" id="TWJ28781.1"/>
    </source>
</evidence>
<dbReference type="Proteomes" id="UP000319728">
    <property type="component" value="Unassembled WGS sequence"/>
</dbReference>
<comment type="caution">
    <text evidence="2">The sequence shown here is derived from an EMBL/GenBank/DDBJ whole genome shotgun (WGS) entry which is preliminary data.</text>
</comment>
<dbReference type="InterPro" id="IPR023809">
    <property type="entry name" value="Thiopep_bacteriocin_synth_dom"/>
</dbReference>
<dbReference type="EMBL" id="VLLP01000001">
    <property type="protein sequence ID" value="TWJ28781.1"/>
    <property type="molecule type" value="Genomic_DNA"/>
</dbReference>
<dbReference type="OrthoDB" id="3607295at2"/>
<sequence>MSDSDWLGVHLFYQGDLDPLLTGLVSPLGRELRAAGLVRQTFFLRYWDGGPHVRWRLRSTGPGALPALRTLLRERCRSWLAGNPSPTLLDAETYERSAARLARWERTGQPQRLQPNNTMTFVPYVREESRYGNGGSATAVEHHFAESTELALELLGTRPALATRDTAAFAAIVLTWFVAAGERGDLLAALTGQTASWAELLTNAAPGTSVPHRFAQQRESLRRTVVQLRRLVLEQDRLPAGEAFVRWVRSVRTLHTVLAGEIAAGRFTPPRYPSAPLGPDPAAQALPVLDICAHLFCNRIGVRLESEGLLRQLAVLTIAEQWEEAR</sequence>
<dbReference type="Pfam" id="PF14028">
    <property type="entry name" value="Lant_dehydr_C"/>
    <property type="match status" value="1"/>
</dbReference>
<organism evidence="2 3">
    <name type="scientific">Micromonospora sagamiensis</name>
    <dbReference type="NCBI Taxonomy" id="47875"/>
    <lineage>
        <taxon>Bacteria</taxon>
        <taxon>Bacillati</taxon>
        <taxon>Actinomycetota</taxon>
        <taxon>Actinomycetes</taxon>
        <taxon>Micromonosporales</taxon>
        <taxon>Micromonosporaceae</taxon>
        <taxon>Micromonospora</taxon>
    </lineage>
</organism>
<evidence type="ECO:0000313" key="3">
    <source>
        <dbReference type="Proteomes" id="UP000319728"/>
    </source>
</evidence>
<feature type="domain" description="Thiopeptide-type bacteriocin biosynthesis" evidence="1">
    <location>
        <begin position="6"/>
        <end position="314"/>
    </location>
</feature>
<keyword evidence="3" id="KW-1185">Reference proteome</keyword>
<protein>
    <submittedName>
        <fullName evidence="2">Lantibiotic biosynthesis dehydratase-like protein</fullName>
    </submittedName>
</protein>
<proteinExistence type="predicted"/>
<gene>
    <name evidence="2" type="ORF">JD81_02287</name>
</gene>
<dbReference type="AlphaFoldDB" id="A0A562WFE4"/>